<sequence>MELKKGRWNKKTIYLAMAMSLFTLILLFLGIQLITDNLLIVIFNLLQYGLGPGVIIQPILWIVLMIYIPKWNLEKLNGYAL</sequence>
<keyword evidence="1" id="KW-0812">Transmembrane</keyword>
<organism evidence="2 3">
    <name type="scientific">Algoriphagus yeomjeoni</name>
    <dbReference type="NCBI Taxonomy" id="291403"/>
    <lineage>
        <taxon>Bacteria</taxon>
        <taxon>Pseudomonadati</taxon>
        <taxon>Bacteroidota</taxon>
        <taxon>Cytophagia</taxon>
        <taxon>Cytophagales</taxon>
        <taxon>Cyclobacteriaceae</taxon>
        <taxon>Algoriphagus</taxon>
    </lineage>
</organism>
<protein>
    <submittedName>
        <fullName evidence="2">Uncharacterized protein</fullName>
    </submittedName>
</protein>
<gene>
    <name evidence="2" type="ORF">LV83_04186</name>
</gene>
<evidence type="ECO:0000313" key="2">
    <source>
        <dbReference type="EMBL" id="RAI83872.1"/>
    </source>
</evidence>
<evidence type="ECO:0000256" key="1">
    <source>
        <dbReference type="SAM" id="Phobius"/>
    </source>
</evidence>
<feature type="transmembrane region" description="Helical" evidence="1">
    <location>
        <begin position="12"/>
        <end position="34"/>
    </location>
</feature>
<keyword evidence="1" id="KW-0472">Membrane</keyword>
<accession>A0A327NZ13</accession>
<dbReference type="AlphaFoldDB" id="A0A327NZ13"/>
<dbReference type="Proteomes" id="UP000249610">
    <property type="component" value="Unassembled WGS sequence"/>
</dbReference>
<proteinExistence type="predicted"/>
<comment type="caution">
    <text evidence="2">The sequence shown here is derived from an EMBL/GenBank/DDBJ whole genome shotgun (WGS) entry which is preliminary data.</text>
</comment>
<dbReference type="EMBL" id="QLLK01000021">
    <property type="protein sequence ID" value="RAI83872.1"/>
    <property type="molecule type" value="Genomic_DNA"/>
</dbReference>
<evidence type="ECO:0000313" key="3">
    <source>
        <dbReference type="Proteomes" id="UP000249610"/>
    </source>
</evidence>
<keyword evidence="3" id="KW-1185">Reference proteome</keyword>
<name>A0A327NZ13_9BACT</name>
<keyword evidence="1" id="KW-1133">Transmembrane helix</keyword>
<feature type="transmembrane region" description="Helical" evidence="1">
    <location>
        <begin position="46"/>
        <end position="68"/>
    </location>
</feature>
<reference evidence="2 3" key="1">
    <citation type="submission" date="2018-06" db="EMBL/GenBank/DDBJ databases">
        <title>Genomic Encyclopedia of Archaeal and Bacterial Type Strains, Phase II (KMG-II): from individual species to whole genera.</title>
        <authorList>
            <person name="Goeker M."/>
        </authorList>
    </citation>
    <scope>NUCLEOTIDE SEQUENCE [LARGE SCALE GENOMIC DNA]</scope>
    <source>
        <strain evidence="2 3">DSM 23446</strain>
    </source>
</reference>